<evidence type="ECO:0000256" key="6">
    <source>
        <dbReference type="ARBA" id="ARBA00022989"/>
    </source>
</evidence>
<keyword evidence="6 8" id="KW-1133">Transmembrane helix</keyword>
<dbReference type="eggNOG" id="COG1459">
    <property type="taxonomic scope" value="Bacteria"/>
</dbReference>
<dbReference type="KEGG" id="dat:HRM2_30250"/>
<proteinExistence type="inferred from homology"/>
<dbReference type="Pfam" id="PF00482">
    <property type="entry name" value="T2SSF"/>
    <property type="match status" value="2"/>
</dbReference>
<dbReference type="InterPro" id="IPR018076">
    <property type="entry name" value="T2SS_GspF_dom"/>
</dbReference>
<dbReference type="GO" id="GO:0015628">
    <property type="term" value="P:protein secretion by the type II secretion system"/>
    <property type="evidence" value="ECO:0007669"/>
    <property type="project" value="TreeGrafter"/>
</dbReference>
<evidence type="ECO:0000313" key="11">
    <source>
        <dbReference type="Proteomes" id="UP000000442"/>
    </source>
</evidence>
<keyword evidence="5 8" id="KW-0812">Transmembrane</keyword>
<dbReference type="FunFam" id="1.20.81.30:FF:000001">
    <property type="entry name" value="Type II secretion system protein F"/>
    <property type="match status" value="2"/>
</dbReference>
<protein>
    <submittedName>
        <fullName evidence="10">GspF2</fullName>
    </submittedName>
</protein>
<feature type="transmembrane region" description="Helical" evidence="8">
    <location>
        <begin position="174"/>
        <end position="197"/>
    </location>
</feature>
<evidence type="ECO:0000313" key="10">
    <source>
        <dbReference type="EMBL" id="ACN16108.1"/>
    </source>
</evidence>
<evidence type="ECO:0000256" key="7">
    <source>
        <dbReference type="ARBA" id="ARBA00023136"/>
    </source>
</evidence>
<keyword evidence="11" id="KW-1185">Reference proteome</keyword>
<dbReference type="RefSeq" id="WP_015904870.1">
    <property type="nucleotide sequence ID" value="NC_012108.1"/>
</dbReference>
<dbReference type="Proteomes" id="UP000000442">
    <property type="component" value="Chromosome"/>
</dbReference>
<evidence type="ECO:0000256" key="8">
    <source>
        <dbReference type="SAM" id="Phobius"/>
    </source>
</evidence>
<evidence type="ECO:0000256" key="5">
    <source>
        <dbReference type="ARBA" id="ARBA00022692"/>
    </source>
</evidence>
<reference evidence="10 11" key="1">
    <citation type="journal article" date="2009" name="Environ. Microbiol.">
        <title>Genome sequence of Desulfobacterium autotrophicum HRM2, a marine sulfate reducer oxidizing organic carbon completely to carbon dioxide.</title>
        <authorList>
            <person name="Strittmatter A.W."/>
            <person name="Liesegang H."/>
            <person name="Rabus R."/>
            <person name="Decker I."/>
            <person name="Amann J."/>
            <person name="Andres S."/>
            <person name="Henne A."/>
            <person name="Fricke W.F."/>
            <person name="Martinez-Arias R."/>
            <person name="Bartels D."/>
            <person name="Goesmann A."/>
            <person name="Krause L."/>
            <person name="Puehler A."/>
            <person name="Klenk H.P."/>
            <person name="Richter M."/>
            <person name="Schuler M."/>
            <person name="Gloeckner F.O."/>
            <person name="Meyerdierks A."/>
            <person name="Gottschalk G."/>
            <person name="Amann R."/>
        </authorList>
    </citation>
    <scope>NUCLEOTIDE SEQUENCE [LARGE SCALE GENOMIC DNA]</scope>
    <source>
        <strain evidence="11">ATCC 43914 / DSM 3382 / HRM2</strain>
    </source>
</reference>
<dbReference type="PRINTS" id="PR00812">
    <property type="entry name" value="BCTERIALGSPF"/>
</dbReference>
<dbReference type="InterPro" id="IPR042094">
    <property type="entry name" value="T2SS_GspF_sf"/>
</dbReference>
<feature type="transmembrane region" description="Helical" evidence="8">
    <location>
        <begin position="227"/>
        <end position="247"/>
    </location>
</feature>
<organism evidence="10 11">
    <name type="scientific">Desulforapulum autotrophicum (strain ATCC 43914 / DSM 3382 / VKM B-1955 / HRM2)</name>
    <name type="common">Desulfobacterium autotrophicum</name>
    <dbReference type="NCBI Taxonomy" id="177437"/>
    <lineage>
        <taxon>Bacteria</taxon>
        <taxon>Pseudomonadati</taxon>
        <taxon>Thermodesulfobacteriota</taxon>
        <taxon>Desulfobacteria</taxon>
        <taxon>Desulfobacterales</taxon>
        <taxon>Desulfobacteraceae</taxon>
        <taxon>Desulforapulum</taxon>
    </lineage>
</organism>
<accession>C0QK82</accession>
<feature type="domain" description="Type II secretion system protein GspF" evidence="9">
    <location>
        <begin position="279"/>
        <end position="399"/>
    </location>
</feature>
<comment type="similarity">
    <text evidence="2">Belongs to the GSP F family.</text>
</comment>
<dbReference type="PANTHER" id="PTHR30012">
    <property type="entry name" value="GENERAL SECRETION PATHWAY PROTEIN"/>
    <property type="match status" value="1"/>
</dbReference>
<dbReference type="Gene3D" id="1.20.81.30">
    <property type="entry name" value="Type II secretion system (T2SS), domain F"/>
    <property type="match status" value="2"/>
</dbReference>
<evidence type="ECO:0000256" key="3">
    <source>
        <dbReference type="ARBA" id="ARBA00022475"/>
    </source>
</evidence>
<dbReference type="PANTHER" id="PTHR30012:SF0">
    <property type="entry name" value="TYPE II SECRETION SYSTEM PROTEIN F-RELATED"/>
    <property type="match status" value="1"/>
</dbReference>
<dbReference type="GO" id="GO:0005886">
    <property type="term" value="C:plasma membrane"/>
    <property type="evidence" value="ECO:0007669"/>
    <property type="project" value="UniProtKB-SubCell"/>
</dbReference>
<name>C0QK82_DESAH</name>
<dbReference type="AlphaFoldDB" id="C0QK82"/>
<comment type="subcellular location">
    <subcellularLocation>
        <location evidence="1">Cell inner membrane</location>
        <topology evidence="1">Multi-pass membrane protein</topology>
    </subcellularLocation>
</comment>
<evidence type="ECO:0000259" key="9">
    <source>
        <dbReference type="Pfam" id="PF00482"/>
    </source>
</evidence>
<evidence type="ECO:0000256" key="1">
    <source>
        <dbReference type="ARBA" id="ARBA00004429"/>
    </source>
</evidence>
<dbReference type="EMBL" id="CP001087">
    <property type="protein sequence ID" value="ACN16108.1"/>
    <property type="molecule type" value="Genomic_DNA"/>
</dbReference>
<gene>
    <name evidence="10" type="primary">gspF2</name>
    <name evidence="10" type="ordered locus">HRM2_30250</name>
</gene>
<keyword evidence="3" id="KW-1003">Cell membrane</keyword>
<dbReference type="OrthoDB" id="9805682at2"/>
<feature type="domain" description="Type II secretion system protein GspF" evidence="9">
    <location>
        <begin position="75"/>
        <end position="198"/>
    </location>
</feature>
<dbReference type="STRING" id="177437.HRM2_30250"/>
<feature type="transmembrane region" description="Helical" evidence="8">
    <location>
        <begin position="382"/>
        <end position="404"/>
    </location>
</feature>
<evidence type="ECO:0000256" key="2">
    <source>
        <dbReference type="ARBA" id="ARBA00005745"/>
    </source>
</evidence>
<evidence type="ECO:0000256" key="4">
    <source>
        <dbReference type="ARBA" id="ARBA00022519"/>
    </source>
</evidence>
<sequence>MTLYSYKASDSSGKIMTAAMEADSEGEVVSTLQKTGLIPIRISESGRKTAQKHSFMNLDVASLFHRVSTKDVMLFTQDLTALLEAGLPVDRSLKILVESSENPKFKLIVKDILKLIEGGSDLSEAMGRYPEVFSKFYVNMVKAGEVGGILEMVLERLGIFLETSQELTDYIKSALVYPLFLLGVGGLSIIVLMTFVIPKFAIMFADMGNAIPLSTKMLLVSSDYFRHYWWAMLIALFILGFVFNRVLKRPGIRLKLDVLKVKTPVVGDLVKKIEVGRISRTLGTLSNSGVPILDALLLVRDTVSNKMIADAMNDIFDRVKEGEKLSISLGAAGIFPSLAIQMIKVGEETGKLSDMLLRIADNYEKVVKNLVKRVTSLMEPAMILLMGVVVGFIVVSMLMAIFSMNDMPL</sequence>
<dbReference type="HOGENOM" id="CLU_035032_2_1_7"/>
<keyword evidence="7 8" id="KW-0472">Membrane</keyword>
<keyword evidence="4" id="KW-0997">Cell inner membrane</keyword>
<dbReference type="InterPro" id="IPR003004">
    <property type="entry name" value="GspF/PilC"/>
</dbReference>